<protein>
    <recommendedName>
        <fullName evidence="2">DUF2800 domain-containing protein</fullName>
    </recommendedName>
</protein>
<dbReference type="InterPro" id="IPR011604">
    <property type="entry name" value="PDDEXK-like_dom_sf"/>
</dbReference>
<evidence type="ECO:0000313" key="1">
    <source>
        <dbReference type="EMBL" id="CAB5144329.1"/>
    </source>
</evidence>
<gene>
    <name evidence="1" type="ORF">UFOVP147_5</name>
</gene>
<dbReference type="InterPro" id="IPR021229">
    <property type="entry name" value="DUF2800"/>
</dbReference>
<dbReference type="EMBL" id="LR798196">
    <property type="protein sequence ID" value="CAB5144329.1"/>
    <property type="molecule type" value="Genomic_DNA"/>
</dbReference>
<accession>A0A6J7W1Q6</accession>
<organism evidence="1">
    <name type="scientific">uncultured Caudovirales phage</name>
    <dbReference type="NCBI Taxonomy" id="2100421"/>
    <lineage>
        <taxon>Viruses</taxon>
        <taxon>Duplodnaviria</taxon>
        <taxon>Heunggongvirae</taxon>
        <taxon>Uroviricota</taxon>
        <taxon>Caudoviricetes</taxon>
        <taxon>Peduoviridae</taxon>
        <taxon>Maltschvirus</taxon>
        <taxon>Maltschvirus maltsch</taxon>
    </lineage>
</organism>
<proteinExistence type="predicted"/>
<dbReference type="Pfam" id="PF10926">
    <property type="entry name" value="DUF2800"/>
    <property type="match status" value="1"/>
</dbReference>
<dbReference type="Gene3D" id="3.90.320.10">
    <property type="match status" value="1"/>
</dbReference>
<sequence length="375" mass="40912">MSDNGHAKLSPSAAERWMTCPGSVVLSEGMPNKSSSFADEGTAAHAVAEALLLGKATKADIDVVDNVMVYVDHVQSLGGEFHAEQRVSVNAVVYGTADAVVWQPETAALHIVDLKYGAGEPVEVHGNLQLKIYALATLLTFKYPAHTVTSTIVQPRCPHSDGPVRSVTYDVVDLLDFHADLLDGIDRVESAKELTAHSADWQQVYLQPSEKGCRWCLAAPECPKLKSKAQELAKQVFAPSLPYDAKALSETLDFLPILEGWIKNTREFAYGEAEQGREVPNWKLVEKVANRKFKEGAADLLIKDFGLLPEQVFKPRDMLGVTEIQKLVPGKNDKLRAEALAPYVTKESSGHTLVHESDKRPAVKLDAASAFSSVK</sequence>
<name>A0A6J7W1Q6_9CAUD</name>
<evidence type="ECO:0008006" key="2">
    <source>
        <dbReference type="Google" id="ProtNLM"/>
    </source>
</evidence>
<reference evidence="1" key="1">
    <citation type="submission" date="2020-05" db="EMBL/GenBank/DDBJ databases">
        <authorList>
            <person name="Chiriac C."/>
            <person name="Salcher M."/>
            <person name="Ghai R."/>
            <person name="Kavagutti S V."/>
        </authorList>
    </citation>
    <scope>NUCLEOTIDE SEQUENCE</scope>
</reference>